<dbReference type="PATRIC" id="fig|1219045.3.peg.1169"/>
<gene>
    <name evidence="4" type="ORF">BV98_001150</name>
</gene>
<comment type="similarity">
    <text evidence="1">Belongs to the short-chain dehydrogenases/reductases (SDR) family.</text>
</comment>
<evidence type="ECO:0000313" key="4">
    <source>
        <dbReference type="EMBL" id="KFG90957.1"/>
    </source>
</evidence>
<organism evidence="4 5">
    <name type="scientific">Sphingobium herbicidovorans (strain ATCC 700291 / DSM 11019 / CCUG 56400 / KCTC 2939 / LMG 18315 / NBRC 16415 / MH)</name>
    <name type="common">Sphingomonas herbicidovorans</name>
    <dbReference type="NCBI Taxonomy" id="1219045"/>
    <lineage>
        <taxon>Bacteria</taxon>
        <taxon>Pseudomonadati</taxon>
        <taxon>Pseudomonadota</taxon>
        <taxon>Alphaproteobacteria</taxon>
        <taxon>Sphingomonadales</taxon>
        <taxon>Sphingomonadaceae</taxon>
        <taxon>Sphingobium</taxon>
    </lineage>
</organism>
<reference evidence="4" key="1">
    <citation type="submission" date="2014-08" db="EMBL/GenBank/DDBJ databases">
        <title>Draft genome sequences of Sphingobium herbicidovorans.</title>
        <authorList>
            <person name="Gan H.M."/>
            <person name="Gan H.Y."/>
            <person name="Savka M.A."/>
        </authorList>
    </citation>
    <scope>NUCLEOTIDE SEQUENCE [LARGE SCALE GENOMIC DNA]</scope>
    <source>
        <strain evidence="4">NBRC 16415</strain>
    </source>
</reference>
<keyword evidence="5" id="KW-1185">Reference proteome</keyword>
<dbReference type="SUPFAM" id="SSF51735">
    <property type="entry name" value="NAD(P)-binding Rossmann-fold domains"/>
    <property type="match status" value="1"/>
</dbReference>
<dbReference type="OrthoDB" id="5457012at2"/>
<dbReference type="FunFam" id="3.40.50.720:FF:000084">
    <property type="entry name" value="Short-chain dehydrogenase reductase"/>
    <property type="match status" value="1"/>
</dbReference>
<evidence type="ECO:0000256" key="3">
    <source>
        <dbReference type="ARBA" id="ARBA00051383"/>
    </source>
</evidence>
<dbReference type="PANTHER" id="PTHR24321">
    <property type="entry name" value="DEHYDROGENASES, SHORT CHAIN"/>
    <property type="match status" value="1"/>
</dbReference>
<dbReference type="PANTHER" id="PTHR24321:SF8">
    <property type="entry name" value="ESTRADIOL 17-BETA-DEHYDROGENASE 8-RELATED"/>
    <property type="match status" value="1"/>
</dbReference>
<protein>
    <submittedName>
        <fullName evidence="4">Oxidoreductase</fullName>
    </submittedName>
</protein>
<evidence type="ECO:0000256" key="2">
    <source>
        <dbReference type="ARBA" id="ARBA00023002"/>
    </source>
</evidence>
<dbReference type="EMBL" id="JFZA02000007">
    <property type="protein sequence ID" value="KFG90957.1"/>
    <property type="molecule type" value="Genomic_DNA"/>
</dbReference>
<sequence>MGRVQGKVAIITGGARGMGAATCRLFVQEGARVAIADVLDEDGAALASELGDAARFYHHDVTSEEGWADLVRAVEADLGPVDILVNNAGILLFRTLLDTSLADYERVLKVNLTGEFLGIKAVAPGMIARGKGAIVNISSVDGMKGANGLAAYSSSKWGVRGLTRVAALELGHRGIRVNSVHPGGVDTVMTNHDGSTREKVNERFGNVPLQRVGAPEEVARATLFLASDDASYLAGAEIAVDGGMLTGQYYEQFPGAPGVN</sequence>
<evidence type="ECO:0000256" key="1">
    <source>
        <dbReference type="ARBA" id="ARBA00006484"/>
    </source>
</evidence>
<accession>A0A086PC39</accession>
<dbReference type="InterPro" id="IPR020904">
    <property type="entry name" value="Sc_DH/Rdtase_CS"/>
</dbReference>
<dbReference type="InterPro" id="IPR002347">
    <property type="entry name" value="SDR_fam"/>
</dbReference>
<keyword evidence="2" id="KW-0560">Oxidoreductase</keyword>
<dbReference type="Proteomes" id="UP000024284">
    <property type="component" value="Unassembled WGS sequence"/>
</dbReference>
<dbReference type="PRINTS" id="PR00081">
    <property type="entry name" value="GDHRDH"/>
</dbReference>
<dbReference type="NCBIfam" id="NF005559">
    <property type="entry name" value="PRK07231.1"/>
    <property type="match status" value="1"/>
</dbReference>
<proteinExistence type="inferred from homology"/>
<dbReference type="Pfam" id="PF13561">
    <property type="entry name" value="adh_short_C2"/>
    <property type="match status" value="1"/>
</dbReference>
<evidence type="ECO:0000313" key="5">
    <source>
        <dbReference type="Proteomes" id="UP000024284"/>
    </source>
</evidence>
<comment type="catalytic activity">
    <reaction evidence="3">
        <text>2,5-dichlorocyclohexa-2,5-dien-1,4-diol + NAD(+) = 2,5-dichlorohydroquinone + NADH + H(+)</text>
        <dbReference type="Rhea" id="RHEA:15741"/>
        <dbReference type="ChEBI" id="CHEBI:15378"/>
        <dbReference type="ChEBI" id="CHEBI:27545"/>
        <dbReference type="ChEBI" id="CHEBI:28975"/>
        <dbReference type="ChEBI" id="CHEBI:57540"/>
        <dbReference type="ChEBI" id="CHEBI:57945"/>
    </reaction>
</comment>
<dbReference type="AlphaFoldDB" id="A0A086PC39"/>
<dbReference type="Gene3D" id="3.40.50.720">
    <property type="entry name" value="NAD(P)-binding Rossmann-like Domain"/>
    <property type="match status" value="1"/>
</dbReference>
<dbReference type="eggNOG" id="COG1028">
    <property type="taxonomic scope" value="Bacteria"/>
</dbReference>
<dbReference type="PRINTS" id="PR00080">
    <property type="entry name" value="SDRFAMILY"/>
</dbReference>
<dbReference type="RefSeq" id="WP_037463425.1">
    <property type="nucleotide sequence ID" value="NZ_BCZD01000022.1"/>
</dbReference>
<dbReference type="InterPro" id="IPR036291">
    <property type="entry name" value="NAD(P)-bd_dom_sf"/>
</dbReference>
<dbReference type="GO" id="GO:0016491">
    <property type="term" value="F:oxidoreductase activity"/>
    <property type="evidence" value="ECO:0007669"/>
    <property type="project" value="UniProtKB-KW"/>
</dbReference>
<comment type="caution">
    <text evidence="4">The sequence shown here is derived from an EMBL/GenBank/DDBJ whole genome shotgun (WGS) entry which is preliminary data.</text>
</comment>
<dbReference type="STRING" id="76947.GCA_002080435_03398"/>
<dbReference type="PROSITE" id="PS00061">
    <property type="entry name" value="ADH_SHORT"/>
    <property type="match status" value="1"/>
</dbReference>
<name>A0A086PC39_SPHHM</name>